<dbReference type="Pfam" id="PF02163">
    <property type="entry name" value="Peptidase_M50"/>
    <property type="match status" value="1"/>
</dbReference>
<evidence type="ECO:0000256" key="3">
    <source>
        <dbReference type="ARBA" id="ARBA00007931"/>
    </source>
</evidence>
<keyword evidence="9 11" id="KW-0482">Metalloprotease</keyword>
<dbReference type="SMART" id="SM00228">
    <property type="entry name" value="PDZ"/>
    <property type="match status" value="1"/>
</dbReference>
<dbReference type="InterPro" id="IPR008915">
    <property type="entry name" value="Peptidase_M50"/>
</dbReference>
<evidence type="ECO:0000256" key="11">
    <source>
        <dbReference type="RuleBase" id="RU362031"/>
    </source>
</evidence>
<dbReference type="Pfam" id="PF17820">
    <property type="entry name" value="PDZ_6"/>
    <property type="match status" value="1"/>
</dbReference>
<dbReference type="OrthoDB" id="9782003at2"/>
<dbReference type="GO" id="GO:0006508">
    <property type="term" value="P:proteolysis"/>
    <property type="evidence" value="ECO:0007669"/>
    <property type="project" value="UniProtKB-KW"/>
</dbReference>
<feature type="transmembrane region" description="Helical" evidence="11">
    <location>
        <begin position="374"/>
        <end position="406"/>
    </location>
</feature>
<dbReference type="GO" id="GO:0046872">
    <property type="term" value="F:metal ion binding"/>
    <property type="evidence" value="ECO:0007669"/>
    <property type="project" value="UniProtKB-KW"/>
</dbReference>
<proteinExistence type="inferred from homology"/>
<dbReference type="EC" id="3.4.24.-" evidence="11"/>
<dbReference type="InterPro" id="IPR041489">
    <property type="entry name" value="PDZ_6"/>
</dbReference>
<dbReference type="PROSITE" id="PS50106">
    <property type="entry name" value="PDZ"/>
    <property type="match status" value="1"/>
</dbReference>
<keyword evidence="4 13" id="KW-0645">Protease</keyword>
<organism evidence="13 14">
    <name type="scientific">Paragemmobacter aquarius</name>
    <dbReference type="NCBI Taxonomy" id="2169400"/>
    <lineage>
        <taxon>Bacteria</taxon>
        <taxon>Pseudomonadati</taxon>
        <taxon>Pseudomonadota</taxon>
        <taxon>Alphaproteobacteria</taxon>
        <taxon>Rhodobacterales</taxon>
        <taxon>Paracoccaceae</taxon>
        <taxon>Paragemmobacter</taxon>
    </lineage>
</organism>
<feature type="transmembrane region" description="Helical" evidence="11">
    <location>
        <begin position="113"/>
        <end position="141"/>
    </location>
</feature>
<evidence type="ECO:0000256" key="5">
    <source>
        <dbReference type="ARBA" id="ARBA00022692"/>
    </source>
</evidence>
<dbReference type="PANTHER" id="PTHR42837:SF2">
    <property type="entry name" value="MEMBRANE METALLOPROTEASE ARASP2, CHLOROPLASTIC-RELATED"/>
    <property type="match status" value="1"/>
</dbReference>
<dbReference type="Proteomes" id="UP000244496">
    <property type="component" value="Chromosome"/>
</dbReference>
<evidence type="ECO:0000259" key="12">
    <source>
        <dbReference type="PROSITE" id="PS50106"/>
    </source>
</evidence>
<dbReference type="PANTHER" id="PTHR42837">
    <property type="entry name" value="REGULATOR OF SIGMA-E PROTEASE RSEP"/>
    <property type="match status" value="1"/>
</dbReference>
<keyword evidence="5 11" id="KW-0812">Transmembrane</keyword>
<dbReference type="CDD" id="cd23081">
    <property type="entry name" value="cpPDZ_EcRseP-like"/>
    <property type="match status" value="1"/>
</dbReference>
<evidence type="ECO:0000313" key="13">
    <source>
        <dbReference type="EMBL" id="AWB48703.1"/>
    </source>
</evidence>
<dbReference type="GO" id="GO:0016020">
    <property type="term" value="C:membrane"/>
    <property type="evidence" value="ECO:0007669"/>
    <property type="project" value="UniProtKB-SubCell"/>
</dbReference>
<protein>
    <recommendedName>
        <fullName evidence="11">Zinc metalloprotease</fullName>
        <ecNumber evidence="11">3.4.24.-</ecNumber>
    </recommendedName>
</protein>
<evidence type="ECO:0000256" key="4">
    <source>
        <dbReference type="ARBA" id="ARBA00022670"/>
    </source>
</evidence>
<reference evidence="13 14" key="1">
    <citation type="submission" date="2018-04" db="EMBL/GenBank/DDBJ databases">
        <title>Genome sequencing of Gemmobacter.</title>
        <authorList>
            <person name="Yi H."/>
            <person name="Baek M.-G."/>
        </authorList>
    </citation>
    <scope>NUCLEOTIDE SEQUENCE [LARGE SCALE GENOMIC DNA]</scope>
    <source>
        <strain evidence="13 14">HYN0069</strain>
    </source>
</reference>
<evidence type="ECO:0000313" key="14">
    <source>
        <dbReference type="Proteomes" id="UP000244496"/>
    </source>
</evidence>
<evidence type="ECO:0000256" key="2">
    <source>
        <dbReference type="ARBA" id="ARBA00004141"/>
    </source>
</evidence>
<sequence length="445" mass="46984">MDISTLIPSFGGLGFTVAAFVLALLIIVFVHEYGHYIVGRWSGIHAEVFSLGFGPVIWARTDKRGTRWQLAALPFGGYVKFLGDTNAASAGHADDLGAMSAQDRRATMHGAPLWARASTVAAGPLFNFVLSITIFAALFMVKGVATDMPVIGTLKPMPSETRSVKPGDAIIGLDGQPVTGFSGFMDQIAGLPPSATVDYTIRRDGSEQTVTGPFPLPPLADAVAGNSAAQEAGLERGDVVLSVNGTPITAFSQLRDMVGASDGKPLQLQVWRAGTTFDAELQPRRMDLPLAEGGFETRWLIGVSGGLFFDPETRTPGPFEAVKLGAQQSWTIAYTSVSGLWHMITGAISSCNLQGPLGIAETSGQAASMGFSSFIWFVAMLSTAVGLMNLFPVPVLDGGHLVFFAYEAVAGKPPTQRVLHVMMSVGLAVILGLMVFALGNDIFCP</sequence>
<keyword evidence="6 11" id="KW-0378">Hydrolase</keyword>
<dbReference type="Gene3D" id="2.30.42.10">
    <property type="match status" value="2"/>
</dbReference>
<evidence type="ECO:0000256" key="7">
    <source>
        <dbReference type="ARBA" id="ARBA00022833"/>
    </source>
</evidence>
<comment type="similarity">
    <text evidence="3 11">Belongs to the peptidase M50B family.</text>
</comment>
<dbReference type="CDD" id="cd06163">
    <property type="entry name" value="S2P-M50_PDZ_RseP-like"/>
    <property type="match status" value="1"/>
</dbReference>
<evidence type="ECO:0000256" key="6">
    <source>
        <dbReference type="ARBA" id="ARBA00022801"/>
    </source>
</evidence>
<dbReference type="InterPro" id="IPR004387">
    <property type="entry name" value="Pept_M50_Zn"/>
</dbReference>
<dbReference type="InterPro" id="IPR001478">
    <property type="entry name" value="PDZ"/>
</dbReference>
<gene>
    <name evidence="13" type="primary">rseP</name>
    <name evidence="13" type="ORF">HYN69_09440</name>
</gene>
<comment type="subcellular location">
    <subcellularLocation>
        <location evidence="2">Membrane</location>
        <topology evidence="2">Multi-pass membrane protein</topology>
    </subcellularLocation>
</comment>
<dbReference type="KEGG" id="geh:HYN69_09440"/>
<dbReference type="InterPro" id="IPR036034">
    <property type="entry name" value="PDZ_sf"/>
</dbReference>
<dbReference type="NCBIfam" id="TIGR00054">
    <property type="entry name" value="RIP metalloprotease RseP"/>
    <property type="match status" value="1"/>
</dbReference>
<dbReference type="EMBL" id="CP028918">
    <property type="protein sequence ID" value="AWB48703.1"/>
    <property type="molecule type" value="Genomic_DNA"/>
</dbReference>
<evidence type="ECO:0000256" key="1">
    <source>
        <dbReference type="ARBA" id="ARBA00001947"/>
    </source>
</evidence>
<keyword evidence="14" id="KW-1185">Reference proteome</keyword>
<comment type="cofactor">
    <cofactor evidence="1 11">
        <name>Zn(2+)</name>
        <dbReference type="ChEBI" id="CHEBI:29105"/>
    </cofactor>
</comment>
<dbReference type="RefSeq" id="WP_108435522.1">
    <property type="nucleotide sequence ID" value="NZ_CP028918.1"/>
</dbReference>
<keyword evidence="10 11" id="KW-0472">Membrane</keyword>
<keyword evidence="11" id="KW-0479">Metal-binding</keyword>
<feature type="transmembrane region" description="Helical" evidence="11">
    <location>
        <begin position="418"/>
        <end position="439"/>
    </location>
</feature>
<name>A0A2S0ULN0_9RHOB</name>
<accession>A0A2S0ULN0</accession>
<dbReference type="SUPFAM" id="SSF50156">
    <property type="entry name" value="PDZ domain-like"/>
    <property type="match status" value="2"/>
</dbReference>
<dbReference type="AlphaFoldDB" id="A0A2S0ULN0"/>
<keyword evidence="7 11" id="KW-0862">Zinc</keyword>
<keyword evidence="8 11" id="KW-1133">Transmembrane helix</keyword>
<feature type="transmembrane region" description="Helical" evidence="11">
    <location>
        <begin position="6"/>
        <end position="30"/>
    </location>
</feature>
<evidence type="ECO:0000256" key="8">
    <source>
        <dbReference type="ARBA" id="ARBA00022989"/>
    </source>
</evidence>
<feature type="domain" description="PDZ" evidence="12">
    <location>
        <begin position="219"/>
        <end position="253"/>
    </location>
</feature>
<evidence type="ECO:0000256" key="10">
    <source>
        <dbReference type="ARBA" id="ARBA00023136"/>
    </source>
</evidence>
<evidence type="ECO:0000256" key="9">
    <source>
        <dbReference type="ARBA" id="ARBA00023049"/>
    </source>
</evidence>
<dbReference type="GO" id="GO:0004222">
    <property type="term" value="F:metalloendopeptidase activity"/>
    <property type="evidence" value="ECO:0007669"/>
    <property type="project" value="InterPro"/>
</dbReference>